<dbReference type="Proteomes" id="UP000499080">
    <property type="component" value="Unassembled WGS sequence"/>
</dbReference>
<evidence type="ECO:0000313" key="1">
    <source>
        <dbReference type="EMBL" id="GBM40102.1"/>
    </source>
</evidence>
<dbReference type="EMBL" id="BGPR01000917">
    <property type="protein sequence ID" value="GBM40102.1"/>
    <property type="molecule type" value="Genomic_DNA"/>
</dbReference>
<gene>
    <name evidence="1" type="ORF">AVEN_246009_1</name>
</gene>
<reference evidence="1 2" key="1">
    <citation type="journal article" date="2019" name="Sci. Rep.">
        <title>Orb-weaving spider Araneus ventricosus genome elucidates the spidroin gene catalogue.</title>
        <authorList>
            <person name="Kono N."/>
            <person name="Nakamura H."/>
            <person name="Ohtoshi R."/>
            <person name="Moran D.A.P."/>
            <person name="Shinohara A."/>
            <person name="Yoshida Y."/>
            <person name="Fujiwara M."/>
            <person name="Mori M."/>
            <person name="Tomita M."/>
            <person name="Arakawa K."/>
        </authorList>
    </citation>
    <scope>NUCLEOTIDE SEQUENCE [LARGE SCALE GENOMIC DNA]</scope>
</reference>
<dbReference type="AlphaFoldDB" id="A0A4Y2FFD5"/>
<keyword evidence="2" id="KW-1185">Reference proteome</keyword>
<comment type="caution">
    <text evidence="1">The sequence shown here is derived from an EMBL/GenBank/DDBJ whole genome shotgun (WGS) entry which is preliminary data.</text>
</comment>
<organism evidence="1 2">
    <name type="scientific">Araneus ventricosus</name>
    <name type="common">Orbweaver spider</name>
    <name type="synonym">Epeira ventricosa</name>
    <dbReference type="NCBI Taxonomy" id="182803"/>
    <lineage>
        <taxon>Eukaryota</taxon>
        <taxon>Metazoa</taxon>
        <taxon>Ecdysozoa</taxon>
        <taxon>Arthropoda</taxon>
        <taxon>Chelicerata</taxon>
        <taxon>Arachnida</taxon>
        <taxon>Araneae</taxon>
        <taxon>Araneomorphae</taxon>
        <taxon>Entelegynae</taxon>
        <taxon>Araneoidea</taxon>
        <taxon>Araneidae</taxon>
        <taxon>Araneus</taxon>
    </lineage>
</organism>
<protein>
    <submittedName>
        <fullName evidence="1">Uncharacterized protein</fullName>
    </submittedName>
</protein>
<proteinExistence type="predicted"/>
<accession>A0A4Y2FFD5</accession>
<sequence length="94" mass="10543">MSFPRHAGSCQTVLCQIPPATLEWSLLLGEFAARSLVLPIDFMCIPSFPLTIVFRLSQNAFDYIIVVIRNEWEREQISVSAQDGQIQMSISAQA</sequence>
<name>A0A4Y2FFD5_ARAVE</name>
<evidence type="ECO:0000313" key="2">
    <source>
        <dbReference type="Proteomes" id="UP000499080"/>
    </source>
</evidence>